<keyword evidence="1" id="KW-1015">Disulfide bond</keyword>
<organism evidence="3">
    <name type="scientific">Lygus hesperus</name>
    <name type="common">Western plant bug</name>
    <dbReference type="NCBI Taxonomy" id="30085"/>
    <lineage>
        <taxon>Eukaryota</taxon>
        <taxon>Metazoa</taxon>
        <taxon>Ecdysozoa</taxon>
        <taxon>Arthropoda</taxon>
        <taxon>Hexapoda</taxon>
        <taxon>Insecta</taxon>
        <taxon>Pterygota</taxon>
        <taxon>Neoptera</taxon>
        <taxon>Paraneoptera</taxon>
        <taxon>Hemiptera</taxon>
        <taxon>Heteroptera</taxon>
        <taxon>Panheteroptera</taxon>
        <taxon>Cimicomorpha</taxon>
        <taxon>Miridae</taxon>
        <taxon>Mirini</taxon>
        <taxon>Lygus</taxon>
    </lineage>
</organism>
<dbReference type="InterPro" id="IPR001938">
    <property type="entry name" value="Thaumatin"/>
</dbReference>
<feature type="disulfide bond" evidence="1">
    <location>
        <begin position="90"/>
        <end position="96"/>
    </location>
</feature>
<reference evidence="3" key="1">
    <citation type="submission" date="2014-09" db="EMBL/GenBank/DDBJ databases">
        <authorList>
            <person name="Magalhaes I.L.F."/>
            <person name="Oliveira U."/>
            <person name="Santos F.R."/>
            <person name="Vidigal T.H.D.A."/>
            <person name="Brescovit A.D."/>
            <person name="Santos A.J."/>
        </authorList>
    </citation>
    <scope>NUCLEOTIDE SEQUENCE</scope>
</reference>
<dbReference type="PANTHER" id="PTHR31013">
    <property type="entry name" value="THAUMATIN FAMILY PROTEIN-RELATED"/>
    <property type="match status" value="1"/>
</dbReference>
<evidence type="ECO:0008006" key="4">
    <source>
        <dbReference type="Google" id="ProtNLM"/>
    </source>
</evidence>
<sequence>LKEPIMSSVVHFAVLLVCCSANDITLHNKCSYTVWPGIRGNSGKATPDNGGFILDASQSKTMSVAADWAGRMWGRTYCDSKSKHCLTGDCGNKVECNGAGGAPPTTIAEFTLGGANGTDYYDI</sequence>
<accession>A0A0K8TEP2</accession>
<dbReference type="PROSITE" id="PS51367">
    <property type="entry name" value="THAUMATIN_2"/>
    <property type="match status" value="1"/>
</dbReference>
<dbReference type="PANTHER" id="PTHR31013:SF12">
    <property type="entry name" value="PATHOGENESIS-RELATED PROTEIN 5-LIKE"/>
    <property type="match status" value="1"/>
</dbReference>
<feature type="disulfide bond" evidence="1">
    <location>
        <begin position="78"/>
        <end position="85"/>
    </location>
</feature>
<name>A0A0K8TEP2_LYGHE</name>
<dbReference type="EMBL" id="GBRD01001842">
    <property type="protein sequence ID" value="JAG63979.1"/>
    <property type="molecule type" value="Transcribed_RNA"/>
</dbReference>
<evidence type="ECO:0000256" key="2">
    <source>
        <dbReference type="SAM" id="SignalP"/>
    </source>
</evidence>
<evidence type="ECO:0000313" key="3">
    <source>
        <dbReference type="EMBL" id="JAG63979.1"/>
    </source>
</evidence>
<dbReference type="InterPro" id="IPR037176">
    <property type="entry name" value="Osmotin/thaumatin-like_sf"/>
</dbReference>
<dbReference type="AlphaFoldDB" id="A0A0K8TEP2"/>
<proteinExistence type="predicted"/>
<dbReference type="Gene3D" id="2.60.110.10">
    <property type="entry name" value="Thaumatin"/>
    <property type="match status" value="1"/>
</dbReference>
<feature type="signal peptide" evidence="2">
    <location>
        <begin position="1"/>
        <end position="21"/>
    </location>
</feature>
<dbReference type="Pfam" id="PF00314">
    <property type="entry name" value="Thaumatin"/>
    <property type="match status" value="1"/>
</dbReference>
<evidence type="ECO:0000256" key="1">
    <source>
        <dbReference type="PIRSR" id="PIRSR002703-1"/>
    </source>
</evidence>
<dbReference type="PIRSF" id="PIRSF002703">
    <property type="entry name" value="Thaumatin"/>
    <property type="match status" value="1"/>
</dbReference>
<keyword evidence="2" id="KW-0732">Signal</keyword>
<feature type="non-terminal residue" evidence="3">
    <location>
        <position position="1"/>
    </location>
</feature>
<protein>
    <recommendedName>
        <fullName evidence="4">Thaumatin-like protein 1</fullName>
    </recommendedName>
</protein>
<feature type="non-terminal residue" evidence="3">
    <location>
        <position position="123"/>
    </location>
</feature>
<feature type="chain" id="PRO_5005519998" description="Thaumatin-like protein 1" evidence="2">
    <location>
        <begin position="22"/>
        <end position="123"/>
    </location>
</feature>
<dbReference type="SUPFAM" id="SSF49870">
    <property type="entry name" value="Osmotin, thaumatin-like protein"/>
    <property type="match status" value="1"/>
</dbReference>
<dbReference type="PRINTS" id="PR00347">
    <property type="entry name" value="THAUMATIN"/>
</dbReference>
<dbReference type="SMART" id="SM00205">
    <property type="entry name" value="THN"/>
    <property type="match status" value="1"/>
</dbReference>